<evidence type="ECO:0000313" key="2">
    <source>
        <dbReference type="EMBL" id="XCI28231.1"/>
    </source>
</evidence>
<proteinExistence type="predicted"/>
<dbReference type="InterPro" id="IPR026001">
    <property type="entry name" value="Abi-like_C"/>
</dbReference>
<name>A0AAU8HRQ3_9FIRM</name>
<dbReference type="AlphaFoldDB" id="A0AAU8HRQ3"/>
<feature type="domain" description="Abortive infection protein-like C-terminal" evidence="1">
    <location>
        <begin position="102"/>
        <end position="176"/>
    </location>
</feature>
<accession>A0AAU8HRQ3</accession>
<organism evidence="2">
    <name type="scientific">Proteinivorax hydrogeniformans</name>
    <dbReference type="NCBI Taxonomy" id="1826727"/>
    <lineage>
        <taxon>Bacteria</taxon>
        <taxon>Bacillati</taxon>
        <taxon>Bacillota</taxon>
        <taxon>Clostridia</taxon>
        <taxon>Eubacteriales</taxon>
        <taxon>Proteinivoracaceae</taxon>
        <taxon>Proteinivorax</taxon>
    </lineage>
</organism>
<dbReference type="RefSeq" id="WP_353892805.1">
    <property type="nucleotide sequence ID" value="NZ_CP159485.1"/>
</dbReference>
<protein>
    <submittedName>
        <fullName evidence="2">Abortive infection family protein</fullName>
    </submittedName>
</protein>
<reference evidence="2" key="2">
    <citation type="submission" date="2024-06" db="EMBL/GenBank/DDBJ databases">
        <authorList>
            <person name="Petrova K.O."/>
            <person name="Toshchakov S.V."/>
            <person name="Boltjanskaja Y.V."/>
            <person name="Kevbrin V.V."/>
        </authorList>
    </citation>
    <scope>NUCLEOTIDE SEQUENCE</scope>
    <source>
        <strain evidence="2">Z-710</strain>
    </source>
</reference>
<gene>
    <name evidence="2" type="ORF">PRVXH_002182</name>
</gene>
<evidence type="ECO:0000259" key="1">
    <source>
        <dbReference type="Pfam" id="PF14355"/>
    </source>
</evidence>
<sequence length="188" mass="21332">MLEDIVNILNKYLKYDGYAIIKVGHFNKVKNLTLGTVETSNKIDRLSHEFINEQLKKCDTKLLCEDFDGAITNSRSLVEAVFIELEKKLESDPLEYDGDLNKLYKRVKKLLNLEPNRIDIDSSLKQVLGGLNSIVVGLGGIRNKMSDSHARTYKPYRHHALLVVNSAKTVASFVLDTYEYQKGKGIIK</sequence>
<reference evidence="2" key="1">
    <citation type="journal article" date="2018" name="Antonie Van Leeuwenhoek">
        <title>Proteinivorax hydrogeniformans sp. nov., an anaerobic, haloalkaliphilic bacterium fermenting proteinaceous compounds with high hydrogen production.</title>
        <authorList>
            <person name="Boltyanskaya Y."/>
            <person name="Detkova E."/>
            <person name="Pimenov N."/>
            <person name="Kevbrin V."/>
        </authorList>
    </citation>
    <scope>NUCLEOTIDE SEQUENCE</scope>
    <source>
        <strain evidence="2">Z-710</strain>
    </source>
</reference>
<dbReference type="Pfam" id="PF14355">
    <property type="entry name" value="Abi_C"/>
    <property type="match status" value="1"/>
</dbReference>
<dbReference type="EMBL" id="CP159485">
    <property type="protein sequence ID" value="XCI28231.1"/>
    <property type="molecule type" value="Genomic_DNA"/>
</dbReference>